<comment type="caution">
    <text evidence="1">The sequence shown here is derived from an EMBL/GenBank/DDBJ whole genome shotgun (WGS) entry which is preliminary data.</text>
</comment>
<protein>
    <submittedName>
        <fullName evidence="1">Uncharacterized protein</fullName>
    </submittedName>
</protein>
<proteinExistence type="predicted"/>
<keyword evidence="2" id="KW-1185">Reference proteome</keyword>
<dbReference type="Proteomes" id="UP000298663">
    <property type="component" value="Unassembled WGS sequence"/>
</dbReference>
<evidence type="ECO:0000313" key="1">
    <source>
        <dbReference type="EMBL" id="TKR87635.1"/>
    </source>
</evidence>
<gene>
    <name evidence="1" type="ORF">L596_012004</name>
</gene>
<organism evidence="1 2">
    <name type="scientific">Steinernema carpocapsae</name>
    <name type="common">Entomopathogenic nematode</name>
    <dbReference type="NCBI Taxonomy" id="34508"/>
    <lineage>
        <taxon>Eukaryota</taxon>
        <taxon>Metazoa</taxon>
        <taxon>Ecdysozoa</taxon>
        <taxon>Nematoda</taxon>
        <taxon>Chromadorea</taxon>
        <taxon>Rhabditida</taxon>
        <taxon>Tylenchina</taxon>
        <taxon>Panagrolaimomorpha</taxon>
        <taxon>Strongyloidoidea</taxon>
        <taxon>Steinernematidae</taxon>
        <taxon>Steinernema</taxon>
    </lineage>
</organism>
<reference evidence="1 2" key="2">
    <citation type="journal article" date="2019" name="G3 (Bethesda)">
        <title>Hybrid Assembly of the Genome of the Entomopathogenic Nematode Steinernema carpocapsae Identifies the X-Chromosome.</title>
        <authorList>
            <person name="Serra L."/>
            <person name="Macchietto M."/>
            <person name="Macias-Munoz A."/>
            <person name="McGill C.J."/>
            <person name="Rodriguez I.M."/>
            <person name="Rodriguez B."/>
            <person name="Murad R."/>
            <person name="Mortazavi A."/>
        </authorList>
    </citation>
    <scope>NUCLEOTIDE SEQUENCE [LARGE SCALE GENOMIC DNA]</scope>
    <source>
        <strain evidence="1 2">ALL</strain>
    </source>
</reference>
<dbReference type="AlphaFoldDB" id="A0A4V6A4Q6"/>
<evidence type="ECO:0000313" key="2">
    <source>
        <dbReference type="Proteomes" id="UP000298663"/>
    </source>
</evidence>
<accession>A0A4V6A4Q6</accession>
<name>A0A4V6A4Q6_STECR</name>
<sequence>MSKCANLADDWPNANRHVNLRAPRMKRHHIDFNTNAPYVNGLVSAVQSPLLFTTRAAAVPYRGFSLFLARLNFKVYFSLNSYFQNGRNPLRVLFRHPPSLRQQPKTLRIHGRSSPDNWADVAQANLDKRKELWVTLKELPDQRFEVQIFHKLTHITVEQFRLLNMSFLKFKRFSLLLESDPITGRTEEVSRNFVGGLLIPVMVGRMTPDSKFTIKSTNHQNLELISPLFNHQYSFIKLAIGTATTEEFLMRQKSPKNLTLIGNCKNRQNLEKWMVEFLASTDGNVYLVDSNMDFTMEMFKAVFDRWLRNGPSAINISARTLLNRRELANYRSDLNPSLDRTGDLSWKSVGKGPFRCKLSFDANQGPLIFF</sequence>
<reference evidence="1 2" key="1">
    <citation type="journal article" date="2015" name="Genome Biol.">
        <title>Comparative genomics of Steinernema reveals deeply conserved gene regulatory networks.</title>
        <authorList>
            <person name="Dillman A.R."/>
            <person name="Macchietto M."/>
            <person name="Porter C.F."/>
            <person name="Rogers A."/>
            <person name="Williams B."/>
            <person name="Antoshechkin I."/>
            <person name="Lee M.M."/>
            <person name="Goodwin Z."/>
            <person name="Lu X."/>
            <person name="Lewis E.E."/>
            <person name="Goodrich-Blair H."/>
            <person name="Stock S.P."/>
            <person name="Adams B.J."/>
            <person name="Sternberg P.W."/>
            <person name="Mortazavi A."/>
        </authorList>
    </citation>
    <scope>NUCLEOTIDE SEQUENCE [LARGE SCALE GENOMIC DNA]</scope>
    <source>
        <strain evidence="1 2">ALL</strain>
    </source>
</reference>
<dbReference type="EMBL" id="AZBU02000003">
    <property type="protein sequence ID" value="TKR87635.1"/>
    <property type="molecule type" value="Genomic_DNA"/>
</dbReference>